<evidence type="ECO:0000256" key="2">
    <source>
        <dbReference type="ARBA" id="ARBA00022679"/>
    </source>
</evidence>
<comment type="caution">
    <text evidence="5">The sequence shown here is derived from an EMBL/GenBank/DDBJ whole genome shotgun (WGS) entry which is preliminary data.</text>
</comment>
<dbReference type="Gene3D" id="3.30.420.40">
    <property type="match status" value="2"/>
</dbReference>
<feature type="domain" description="Carbohydrate kinase FGGY N-terminal" evidence="4">
    <location>
        <begin position="2"/>
        <end position="72"/>
    </location>
</feature>
<evidence type="ECO:0000256" key="1">
    <source>
        <dbReference type="ARBA" id="ARBA00009156"/>
    </source>
</evidence>
<dbReference type="InterPro" id="IPR043129">
    <property type="entry name" value="ATPase_NBD"/>
</dbReference>
<dbReference type="PANTHER" id="PTHR10196:SF69">
    <property type="entry name" value="GLYCEROL KINASE"/>
    <property type="match status" value="1"/>
</dbReference>
<dbReference type="Pfam" id="PF00370">
    <property type="entry name" value="FGGY_N"/>
    <property type="match status" value="1"/>
</dbReference>
<proteinExistence type="inferred from homology"/>
<evidence type="ECO:0000259" key="4">
    <source>
        <dbReference type="Pfam" id="PF00370"/>
    </source>
</evidence>
<organism evidence="5 6">
    <name type="scientific">Formosimonas limnophila</name>
    <dbReference type="NCBI Taxonomy" id="1384487"/>
    <lineage>
        <taxon>Bacteria</taxon>
        <taxon>Pseudomonadati</taxon>
        <taxon>Pseudomonadota</taxon>
        <taxon>Betaproteobacteria</taxon>
        <taxon>Burkholderiales</taxon>
        <taxon>Burkholderiaceae</taxon>
        <taxon>Formosimonas</taxon>
    </lineage>
</organism>
<dbReference type="Proteomes" id="UP000614287">
    <property type="component" value="Unassembled WGS sequence"/>
</dbReference>
<dbReference type="EMBL" id="BMZG01000007">
    <property type="protein sequence ID" value="GHA74504.1"/>
    <property type="molecule type" value="Genomic_DNA"/>
</dbReference>
<dbReference type="PANTHER" id="PTHR10196">
    <property type="entry name" value="SUGAR KINASE"/>
    <property type="match status" value="1"/>
</dbReference>
<accession>A0A8J3G0I8</accession>
<keyword evidence="2" id="KW-0808">Transferase</keyword>
<dbReference type="AlphaFoldDB" id="A0A8J3G0I8"/>
<protein>
    <recommendedName>
        <fullName evidence="4">Carbohydrate kinase FGGY N-terminal domain-containing protein</fullName>
    </recommendedName>
</protein>
<gene>
    <name evidence="5" type="ORF">GCM10009007_14410</name>
</gene>
<reference evidence="5" key="2">
    <citation type="submission" date="2020-09" db="EMBL/GenBank/DDBJ databases">
        <authorList>
            <person name="Sun Q."/>
            <person name="Kim S."/>
        </authorList>
    </citation>
    <scope>NUCLEOTIDE SEQUENCE</scope>
    <source>
        <strain evidence="5">KCTC 32501</strain>
    </source>
</reference>
<keyword evidence="6" id="KW-1185">Reference proteome</keyword>
<comment type="similarity">
    <text evidence="1">Belongs to the FGGY kinase family.</text>
</comment>
<evidence type="ECO:0000313" key="6">
    <source>
        <dbReference type="Proteomes" id="UP000614287"/>
    </source>
</evidence>
<dbReference type="InterPro" id="IPR018484">
    <property type="entry name" value="FGGY_N"/>
</dbReference>
<dbReference type="GO" id="GO:0019563">
    <property type="term" value="P:glycerol catabolic process"/>
    <property type="evidence" value="ECO:0007669"/>
    <property type="project" value="TreeGrafter"/>
</dbReference>
<name>A0A8J3G0I8_9BURK</name>
<dbReference type="SUPFAM" id="SSF53067">
    <property type="entry name" value="Actin-like ATPase domain"/>
    <property type="match status" value="2"/>
</dbReference>
<dbReference type="GO" id="GO:0004370">
    <property type="term" value="F:glycerol kinase activity"/>
    <property type="evidence" value="ECO:0007669"/>
    <property type="project" value="TreeGrafter"/>
</dbReference>
<reference evidence="5" key="1">
    <citation type="journal article" date="2014" name="Int. J. Syst. Evol. Microbiol.">
        <title>Complete genome sequence of Corynebacterium casei LMG S-19264T (=DSM 44701T), isolated from a smear-ripened cheese.</title>
        <authorList>
            <consortium name="US DOE Joint Genome Institute (JGI-PGF)"/>
            <person name="Walter F."/>
            <person name="Albersmeier A."/>
            <person name="Kalinowski J."/>
            <person name="Ruckert C."/>
        </authorList>
    </citation>
    <scope>NUCLEOTIDE SEQUENCE</scope>
    <source>
        <strain evidence="5">KCTC 32501</strain>
    </source>
</reference>
<evidence type="ECO:0000313" key="5">
    <source>
        <dbReference type="EMBL" id="GHA74504.1"/>
    </source>
</evidence>
<evidence type="ECO:0000256" key="3">
    <source>
        <dbReference type="ARBA" id="ARBA00022777"/>
    </source>
</evidence>
<dbReference type="GO" id="GO:0005829">
    <property type="term" value="C:cytosol"/>
    <property type="evidence" value="ECO:0007669"/>
    <property type="project" value="TreeGrafter"/>
</dbReference>
<sequence length="141" mass="15229">MHVTDVSNASRTLLFNVHSLQWDDELLVLLDIPRAMLPTVKSSSEIYGYTQLLGSSIPISGVAGDQHAALFGQMCIESGMVKNTYGTGCFMMMNTGDVPVKSNNQLLATIAWQIDGQVQYALEGSIFIAGALVLWLCDGSI</sequence>
<keyword evidence="3" id="KW-0418">Kinase</keyword>